<gene>
    <name evidence="2" type="ORF">AFUS01_LOCUS25472</name>
</gene>
<evidence type="ECO:0000256" key="1">
    <source>
        <dbReference type="SAM" id="MobiDB-lite"/>
    </source>
</evidence>
<comment type="caution">
    <text evidence="2">The sequence shown here is derived from an EMBL/GenBank/DDBJ whole genome shotgun (WGS) entry which is preliminary data.</text>
</comment>
<feature type="region of interest" description="Disordered" evidence="1">
    <location>
        <begin position="1"/>
        <end position="299"/>
    </location>
</feature>
<dbReference type="PROSITE" id="PS00322">
    <property type="entry name" value="HISTONE_H3_1"/>
    <property type="match status" value="1"/>
</dbReference>
<protein>
    <submittedName>
        <fullName evidence="2">Uncharacterized protein</fullName>
    </submittedName>
</protein>
<proteinExistence type="predicted"/>
<evidence type="ECO:0000313" key="2">
    <source>
        <dbReference type="EMBL" id="CAG7786926.1"/>
    </source>
</evidence>
<dbReference type="GO" id="GO:0003677">
    <property type="term" value="F:DNA binding"/>
    <property type="evidence" value="ECO:0007669"/>
    <property type="project" value="InterPro"/>
</dbReference>
<feature type="compositionally biased region" description="Acidic residues" evidence="1">
    <location>
        <begin position="255"/>
        <end position="270"/>
    </location>
</feature>
<keyword evidence="3" id="KW-1185">Reference proteome</keyword>
<dbReference type="Proteomes" id="UP000708208">
    <property type="component" value="Unassembled WGS sequence"/>
</dbReference>
<dbReference type="AlphaFoldDB" id="A0A8J2P3X9"/>
<feature type="compositionally biased region" description="Polar residues" evidence="1">
    <location>
        <begin position="112"/>
        <end position="124"/>
    </location>
</feature>
<accession>A0A8J2P3X9</accession>
<evidence type="ECO:0000313" key="3">
    <source>
        <dbReference type="Proteomes" id="UP000708208"/>
    </source>
</evidence>
<reference evidence="2" key="1">
    <citation type="submission" date="2021-06" db="EMBL/GenBank/DDBJ databases">
        <authorList>
            <person name="Hodson N. C."/>
            <person name="Mongue J. A."/>
            <person name="Jaron S. K."/>
        </authorList>
    </citation>
    <scope>NUCLEOTIDE SEQUENCE</scope>
</reference>
<dbReference type="GO" id="GO:0030527">
    <property type="term" value="F:structural constituent of chromatin"/>
    <property type="evidence" value="ECO:0007669"/>
    <property type="project" value="InterPro"/>
</dbReference>
<dbReference type="InterPro" id="IPR000164">
    <property type="entry name" value="Histone_H3/CENP-A"/>
</dbReference>
<dbReference type="EMBL" id="CAJVCH010329324">
    <property type="protein sequence ID" value="CAG7786926.1"/>
    <property type="molecule type" value="Genomic_DNA"/>
</dbReference>
<sequence length="299" mass="31436">MRTKDTARKSTGGVPRRLSASRPAVRQSAPATGGVLMPRRKVKKSHGKETHDEGQVTSSITEEAQNNEASPTDESCSDIDSSEEDFSNSEEESEGSDQSTEDPVADAGEASKTGSSLKSSTVRTKLTCRKSTGGKPPRKTFATIPPRKSAPATGGVKRPKRHHEEGSSEDEISEEDSKSNESVESEDSVTEVGGTNKAGSSAPSGARVKQTCRKSTGGKAPRKQLATQALRKSAPATGGVKRPKRQTEEGSSEAGSDEEDPSDDSGGEEIEGSKSSKGKNPKDKVEGEGEADSKDENSE</sequence>
<dbReference type="GO" id="GO:0000786">
    <property type="term" value="C:nucleosome"/>
    <property type="evidence" value="ECO:0007669"/>
    <property type="project" value="InterPro"/>
</dbReference>
<dbReference type="PANTHER" id="PTHR11426">
    <property type="entry name" value="HISTONE H3"/>
    <property type="match status" value="1"/>
</dbReference>
<feature type="compositionally biased region" description="Basic and acidic residues" evidence="1">
    <location>
        <begin position="280"/>
        <end position="299"/>
    </location>
</feature>
<organism evidence="2 3">
    <name type="scientific">Allacma fusca</name>
    <dbReference type="NCBI Taxonomy" id="39272"/>
    <lineage>
        <taxon>Eukaryota</taxon>
        <taxon>Metazoa</taxon>
        <taxon>Ecdysozoa</taxon>
        <taxon>Arthropoda</taxon>
        <taxon>Hexapoda</taxon>
        <taxon>Collembola</taxon>
        <taxon>Symphypleona</taxon>
        <taxon>Sminthuridae</taxon>
        <taxon>Allacma</taxon>
    </lineage>
</organism>
<feature type="compositionally biased region" description="Polar residues" evidence="1">
    <location>
        <begin position="55"/>
        <end position="72"/>
    </location>
</feature>
<feature type="compositionally biased region" description="Acidic residues" evidence="1">
    <location>
        <begin position="75"/>
        <end position="104"/>
    </location>
</feature>
<name>A0A8J2P3X9_9HEXA</name>